<dbReference type="InterPro" id="IPR002933">
    <property type="entry name" value="Peptidase_M20"/>
</dbReference>
<accession>A0ABP9BVX0</accession>
<dbReference type="SUPFAM" id="SSF53187">
    <property type="entry name" value="Zn-dependent exopeptidases"/>
    <property type="match status" value="1"/>
</dbReference>
<sequence>MSYLPATLNLRDEDITALITEYKEYHASPELSLQEFETTRKIRERAENLVLAPGVEREIVPIGETGTVVILRNGEGPVVAYRADIDALPILEQTGLDYASEARGVLDGEDVAVMHGCGHDTHIAMGLKTMDLFARDAESWAGTIEFIFQPGEEGKDGAKLMVSQGLWQSVPRPEALYGQHVFPFTAGTLRVTKNEVTASVDSLKVIVKGKGGHGSQPQDTIDPVILSAYILVRLQSVVSREVGPLDSAVVTCGYLHAGKKENIIPDQAEFRLSIRSASQKIREEVLHKVIRIIRSECQASGADEPEIENYHASNIVMNDVALSEKLTETFTQELGEELVTFDPDYRLMGSEDFGELGDAANIPYTFWMLGGFSDEHLNAEVPISNHSPFFAPLPDPTLSVGVRAAAAAIYSHVRKD</sequence>
<dbReference type="NCBIfam" id="TIGR01891">
    <property type="entry name" value="amidohydrolases"/>
    <property type="match status" value="1"/>
</dbReference>
<dbReference type="Gene3D" id="3.40.630.10">
    <property type="entry name" value="Zn peptidases"/>
    <property type="match status" value="1"/>
</dbReference>
<dbReference type="InterPro" id="IPR011650">
    <property type="entry name" value="Peptidase_M20_dimer"/>
</dbReference>
<name>A0ABP9BVX0_9MICC</name>
<dbReference type="PANTHER" id="PTHR11014">
    <property type="entry name" value="PEPTIDASE M20 FAMILY MEMBER"/>
    <property type="match status" value="1"/>
</dbReference>
<dbReference type="Pfam" id="PF07687">
    <property type="entry name" value="M20_dimer"/>
    <property type="match status" value="1"/>
</dbReference>
<dbReference type="Gene3D" id="3.30.70.360">
    <property type="match status" value="1"/>
</dbReference>
<dbReference type="EMBL" id="BAABKP010000008">
    <property type="protein sequence ID" value="GAA4800937.1"/>
    <property type="molecule type" value="Genomic_DNA"/>
</dbReference>
<dbReference type="Proteomes" id="UP001500187">
    <property type="component" value="Unassembled WGS sequence"/>
</dbReference>
<dbReference type="SUPFAM" id="SSF55031">
    <property type="entry name" value="Bacterial exopeptidase dimerisation domain"/>
    <property type="match status" value="1"/>
</dbReference>
<evidence type="ECO:0000259" key="1">
    <source>
        <dbReference type="Pfam" id="PF07687"/>
    </source>
</evidence>
<organism evidence="2 3">
    <name type="scientific">Rothia endophytica</name>
    <dbReference type="NCBI Taxonomy" id="1324766"/>
    <lineage>
        <taxon>Bacteria</taxon>
        <taxon>Bacillati</taxon>
        <taxon>Actinomycetota</taxon>
        <taxon>Actinomycetes</taxon>
        <taxon>Micrococcales</taxon>
        <taxon>Micrococcaceae</taxon>
        <taxon>Rothia</taxon>
    </lineage>
</organism>
<dbReference type="InterPro" id="IPR017439">
    <property type="entry name" value="Amidohydrolase"/>
</dbReference>
<dbReference type="PIRSF" id="PIRSF005962">
    <property type="entry name" value="Pept_M20D_amidohydro"/>
    <property type="match status" value="1"/>
</dbReference>
<evidence type="ECO:0000313" key="2">
    <source>
        <dbReference type="EMBL" id="GAA4800937.1"/>
    </source>
</evidence>
<comment type="caution">
    <text evidence="2">The sequence shown here is derived from an EMBL/GenBank/DDBJ whole genome shotgun (WGS) entry which is preliminary data.</text>
</comment>
<reference evidence="3" key="1">
    <citation type="journal article" date="2019" name="Int. J. Syst. Evol. Microbiol.">
        <title>The Global Catalogue of Microorganisms (GCM) 10K type strain sequencing project: providing services to taxonomists for standard genome sequencing and annotation.</title>
        <authorList>
            <consortium name="The Broad Institute Genomics Platform"/>
            <consortium name="The Broad Institute Genome Sequencing Center for Infectious Disease"/>
            <person name="Wu L."/>
            <person name="Ma J."/>
        </authorList>
    </citation>
    <scope>NUCLEOTIDE SEQUENCE [LARGE SCALE GENOMIC DNA]</scope>
    <source>
        <strain evidence="3">JCM 18541</strain>
    </source>
</reference>
<evidence type="ECO:0000313" key="3">
    <source>
        <dbReference type="Proteomes" id="UP001500187"/>
    </source>
</evidence>
<dbReference type="RefSeq" id="WP_345447455.1">
    <property type="nucleotide sequence ID" value="NZ_BAABKP010000008.1"/>
</dbReference>
<keyword evidence="3" id="KW-1185">Reference proteome</keyword>
<protein>
    <submittedName>
        <fullName evidence="2">M20 family metallopeptidase</fullName>
    </submittedName>
</protein>
<gene>
    <name evidence="2" type="ORF">GCM10023352_21370</name>
</gene>
<dbReference type="PANTHER" id="PTHR11014:SF63">
    <property type="entry name" value="METALLOPEPTIDASE, PUTATIVE (AFU_ORTHOLOGUE AFUA_6G09600)-RELATED"/>
    <property type="match status" value="1"/>
</dbReference>
<proteinExistence type="predicted"/>
<dbReference type="Pfam" id="PF01546">
    <property type="entry name" value="Peptidase_M20"/>
    <property type="match status" value="1"/>
</dbReference>
<dbReference type="InterPro" id="IPR036264">
    <property type="entry name" value="Bact_exopeptidase_dim_dom"/>
</dbReference>
<feature type="domain" description="Peptidase M20 dimerisation" evidence="1">
    <location>
        <begin position="202"/>
        <end position="297"/>
    </location>
</feature>